<dbReference type="GO" id="GO:0016020">
    <property type="term" value="C:membrane"/>
    <property type="evidence" value="ECO:0007669"/>
    <property type="project" value="UniProtKB-SubCell"/>
</dbReference>
<evidence type="ECO:0000256" key="2">
    <source>
        <dbReference type="ARBA" id="ARBA00006727"/>
    </source>
</evidence>
<feature type="transmembrane region" description="Helical" evidence="4">
    <location>
        <begin position="349"/>
        <end position="367"/>
    </location>
</feature>
<dbReference type="AlphaFoldDB" id="A0AA38LT23"/>
<dbReference type="Gene3D" id="1.20.1250.20">
    <property type="entry name" value="MFS general substrate transporter like domains"/>
    <property type="match status" value="2"/>
</dbReference>
<dbReference type="PANTHER" id="PTHR11360:SF287">
    <property type="entry name" value="MFS MONOCARBOXYLATE TRANSPORTER"/>
    <property type="match status" value="1"/>
</dbReference>
<feature type="transmembrane region" description="Helical" evidence="4">
    <location>
        <begin position="115"/>
        <end position="140"/>
    </location>
</feature>
<comment type="caution">
    <text evidence="6">The sequence shown here is derived from an EMBL/GenBank/DDBJ whole genome shotgun (WGS) entry which is preliminary data.</text>
</comment>
<dbReference type="PANTHER" id="PTHR11360">
    <property type="entry name" value="MONOCARBOXYLATE TRANSPORTER"/>
    <property type="match status" value="1"/>
</dbReference>
<comment type="subcellular location">
    <subcellularLocation>
        <location evidence="1">Membrane</location>
        <topology evidence="1">Multi-pass membrane protein</topology>
    </subcellularLocation>
</comment>
<dbReference type="InterPro" id="IPR020846">
    <property type="entry name" value="MFS_dom"/>
</dbReference>
<reference evidence="6" key="1">
    <citation type="journal article" date="2022" name="G3 (Bethesda)">
        <title>High quality genome of the basidiomycete yeast Dioszegia hungarica PDD-24b-2 isolated from cloud water.</title>
        <authorList>
            <person name="Jarrige D."/>
            <person name="Haridas S."/>
            <person name="Bleykasten-Grosshans C."/>
            <person name="Joly M."/>
            <person name="Nadalig T."/>
            <person name="Sancelme M."/>
            <person name="Vuilleumier S."/>
            <person name="Grigoriev I.V."/>
            <person name="Amato P."/>
            <person name="Bringel F."/>
        </authorList>
    </citation>
    <scope>NUCLEOTIDE SEQUENCE</scope>
    <source>
        <strain evidence="6">PDD-24b-2</strain>
    </source>
</reference>
<dbReference type="EMBL" id="JAKWFO010000016">
    <property type="protein sequence ID" value="KAI9631921.1"/>
    <property type="molecule type" value="Genomic_DNA"/>
</dbReference>
<dbReference type="GO" id="GO:0022857">
    <property type="term" value="F:transmembrane transporter activity"/>
    <property type="evidence" value="ECO:0007669"/>
    <property type="project" value="InterPro"/>
</dbReference>
<dbReference type="Proteomes" id="UP001164286">
    <property type="component" value="Unassembled WGS sequence"/>
</dbReference>
<feature type="transmembrane region" description="Helical" evidence="4">
    <location>
        <begin position="405"/>
        <end position="429"/>
    </location>
</feature>
<feature type="transmembrane region" description="Helical" evidence="4">
    <location>
        <begin position="284"/>
        <end position="306"/>
    </location>
</feature>
<name>A0AA38LT23_9TREE</name>
<evidence type="ECO:0000259" key="5">
    <source>
        <dbReference type="PROSITE" id="PS50850"/>
    </source>
</evidence>
<feature type="transmembrane region" description="Helical" evidence="4">
    <location>
        <begin position="206"/>
        <end position="228"/>
    </location>
</feature>
<dbReference type="InterPro" id="IPR036259">
    <property type="entry name" value="MFS_trans_sf"/>
</dbReference>
<keyword evidence="4" id="KW-0472">Membrane</keyword>
<dbReference type="GeneID" id="77728436"/>
<dbReference type="SUPFAM" id="SSF103473">
    <property type="entry name" value="MFS general substrate transporter"/>
    <property type="match status" value="1"/>
</dbReference>
<evidence type="ECO:0000256" key="4">
    <source>
        <dbReference type="SAM" id="Phobius"/>
    </source>
</evidence>
<sequence length="492" mass="51860">MSAPPPEATRFSADIELRPVRPSSPVPGPSLPSTSKSSTLTLPIATDPSDVGGSGLTDPLNSQFLHPVDRGSHAWLFLLGATTIEVLIWGLPYSIGVLHLFWTNTLFPGYGAATITLAATMQAGLLYMMTAVFGPLITAYPRYTKKIQIAGVVLSTIGTVASGLVTEPWHLVITFGVLYPFAAATYVPCATILFEWFSARRGLAAGIMYAGTGVGGTIFPFLISGLIGRFGYKAAMISLGIGYGVLSSIALIPIKRRIPIPRRRGGDEAIRRPRASLEFLKTRLVWIGCGIIVVSSVGNFIPSLWLPAFADDLHVYPSGTGLISIMNAASVPGNAIIGSLSDRWPIRTVILLNCIGTALACFFLWGFGTNAGLLVPFVLVFGVLGLGFVSVWTRMISMIAKDDPTVPAMVFSLFAFAKGVGSMASGPIADQLLKVDVLKGGTGGYGVNNYGILLIFTGTAILLAGGMGLAFRESRKQSEAGGRLGASVEGAR</sequence>
<keyword evidence="7" id="KW-1185">Reference proteome</keyword>
<dbReference type="Pfam" id="PF07690">
    <property type="entry name" value="MFS_1"/>
    <property type="match status" value="1"/>
</dbReference>
<feature type="transmembrane region" description="Helical" evidence="4">
    <location>
        <begin position="449"/>
        <end position="471"/>
    </location>
</feature>
<dbReference type="RefSeq" id="XP_052941698.1">
    <property type="nucleotide sequence ID" value="XM_053089231.1"/>
</dbReference>
<dbReference type="InterPro" id="IPR011701">
    <property type="entry name" value="MFS"/>
</dbReference>
<accession>A0AA38LT23</accession>
<feature type="transmembrane region" description="Helical" evidence="4">
    <location>
        <begin position="147"/>
        <end position="165"/>
    </location>
</feature>
<feature type="transmembrane region" description="Helical" evidence="4">
    <location>
        <begin position="318"/>
        <end position="337"/>
    </location>
</feature>
<feature type="transmembrane region" description="Helical" evidence="4">
    <location>
        <begin position="234"/>
        <end position="254"/>
    </location>
</feature>
<comment type="similarity">
    <text evidence="2">Belongs to the major facilitator superfamily. Monocarboxylate porter (TC 2.A.1.13) family.</text>
</comment>
<keyword evidence="4" id="KW-1133">Transmembrane helix</keyword>
<feature type="region of interest" description="Disordered" evidence="3">
    <location>
        <begin position="1"/>
        <end position="44"/>
    </location>
</feature>
<evidence type="ECO:0000256" key="1">
    <source>
        <dbReference type="ARBA" id="ARBA00004141"/>
    </source>
</evidence>
<feature type="compositionally biased region" description="Low complexity" evidence="3">
    <location>
        <begin position="31"/>
        <end position="43"/>
    </location>
</feature>
<dbReference type="PROSITE" id="PS50850">
    <property type="entry name" value="MFS"/>
    <property type="match status" value="1"/>
</dbReference>
<gene>
    <name evidence="6" type="ORF">MKK02DRAFT_35650</name>
</gene>
<feature type="domain" description="Major facilitator superfamily (MFS) profile" evidence="5">
    <location>
        <begin position="78"/>
        <end position="475"/>
    </location>
</feature>
<feature type="transmembrane region" description="Helical" evidence="4">
    <location>
        <begin position="373"/>
        <end position="393"/>
    </location>
</feature>
<feature type="transmembrane region" description="Helical" evidence="4">
    <location>
        <begin position="74"/>
        <end position="95"/>
    </location>
</feature>
<protein>
    <submittedName>
        <fullName evidence="6">Monocarboxylic acid transporter</fullName>
    </submittedName>
</protein>
<feature type="transmembrane region" description="Helical" evidence="4">
    <location>
        <begin position="171"/>
        <end position="194"/>
    </location>
</feature>
<dbReference type="InterPro" id="IPR050327">
    <property type="entry name" value="Proton-linked_MCT"/>
</dbReference>
<proteinExistence type="inferred from homology"/>
<keyword evidence="4" id="KW-0812">Transmembrane</keyword>
<evidence type="ECO:0000256" key="3">
    <source>
        <dbReference type="SAM" id="MobiDB-lite"/>
    </source>
</evidence>
<evidence type="ECO:0000313" key="7">
    <source>
        <dbReference type="Proteomes" id="UP001164286"/>
    </source>
</evidence>
<evidence type="ECO:0000313" key="6">
    <source>
        <dbReference type="EMBL" id="KAI9631921.1"/>
    </source>
</evidence>
<organism evidence="6 7">
    <name type="scientific">Dioszegia hungarica</name>
    <dbReference type="NCBI Taxonomy" id="4972"/>
    <lineage>
        <taxon>Eukaryota</taxon>
        <taxon>Fungi</taxon>
        <taxon>Dikarya</taxon>
        <taxon>Basidiomycota</taxon>
        <taxon>Agaricomycotina</taxon>
        <taxon>Tremellomycetes</taxon>
        <taxon>Tremellales</taxon>
        <taxon>Bulleribasidiaceae</taxon>
        <taxon>Dioszegia</taxon>
    </lineage>
</organism>